<dbReference type="OrthoDB" id="9785995at2"/>
<comment type="similarity">
    <text evidence="1 6">Belongs to the methyltransferase superfamily. PrmA family.</text>
</comment>
<keyword evidence="5 6" id="KW-0949">S-adenosyl-L-methionine</keyword>
<dbReference type="EC" id="2.1.1.-" evidence="6"/>
<comment type="function">
    <text evidence="6">Methylates ribosomal protein L11.</text>
</comment>
<comment type="caution">
    <text evidence="8">The sequence shown here is derived from an EMBL/GenBank/DDBJ whole genome shotgun (WGS) entry which is preliminary data.</text>
</comment>
<keyword evidence="9" id="KW-1185">Reference proteome</keyword>
<gene>
    <name evidence="6" type="primary">prmA</name>
    <name evidence="8" type="ORF">EDC61_11027</name>
</gene>
<accession>A0A4R3JW72</accession>
<evidence type="ECO:0000313" key="8">
    <source>
        <dbReference type="EMBL" id="TCS71301.1"/>
    </source>
</evidence>
<evidence type="ECO:0000256" key="7">
    <source>
        <dbReference type="SAM" id="MobiDB-lite"/>
    </source>
</evidence>
<feature type="binding site" evidence="6">
    <location>
        <position position="172"/>
    </location>
    <ligand>
        <name>S-adenosyl-L-methionine</name>
        <dbReference type="ChEBI" id="CHEBI:59789"/>
    </ligand>
</feature>
<dbReference type="InterPro" id="IPR029063">
    <property type="entry name" value="SAM-dependent_MTases_sf"/>
</dbReference>
<dbReference type="RefSeq" id="WP_126463195.1">
    <property type="nucleotide sequence ID" value="NZ_AP018721.1"/>
</dbReference>
<feature type="region of interest" description="Disordered" evidence="7">
    <location>
        <begin position="34"/>
        <end position="54"/>
    </location>
</feature>
<evidence type="ECO:0000256" key="5">
    <source>
        <dbReference type="ARBA" id="ARBA00022691"/>
    </source>
</evidence>
<comment type="catalytic activity">
    <reaction evidence="6">
        <text>L-lysyl-[protein] + 3 S-adenosyl-L-methionine = N(6),N(6),N(6)-trimethyl-L-lysyl-[protein] + 3 S-adenosyl-L-homocysteine + 3 H(+)</text>
        <dbReference type="Rhea" id="RHEA:54192"/>
        <dbReference type="Rhea" id="RHEA-COMP:9752"/>
        <dbReference type="Rhea" id="RHEA-COMP:13826"/>
        <dbReference type="ChEBI" id="CHEBI:15378"/>
        <dbReference type="ChEBI" id="CHEBI:29969"/>
        <dbReference type="ChEBI" id="CHEBI:57856"/>
        <dbReference type="ChEBI" id="CHEBI:59789"/>
        <dbReference type="ChEBI" id="CHEBI:61961"/>
    </reaction>
</comment>
<evidence type="ECO:0000256" key="1">
    <source>
        <dbReference type="ARBA" id="ARBA00009741"/>
    </source>
</evidence>
<name>A0A4R3JW72_9PROT</name>
<dbReference type="InterPro" id="IPR004498">
    <property type="entry name" value="Ribosomal_PrmA_MeTrfase"/>
</dbReference>
<dbReference type="GO" id="GO:0005840">
    <property type="term" value="C:ribosome"/>
    <property type="evidence" value="ECO:0007669"/>
    <property type="project" value="UniProtKB-KW"/>
</dbReference>
<keyword evidence="8" id="KW-0687">Ribonucleoprotein</keyword>
<dbReference type="GO" id="GO:0032259">
    <property type="term" value="P:methylation"/>
    <property type="evidence" value="ECO:0007669"/>
    <property type="project" value="UniProtKB-KW"/>
</dbReference>
<dbReference type="GO" id="GO:0016279">
    <property type="term" value="F:protein-lysine N-methyltransferase activity"/>
    <property type="evidence" value="ECO:0007669"/>
    <property type="project" value="TreeGrafter"/>
</dbReference>
<evidence type="ECO:0000256" key="2">
    <source>
        <dbReference type="ARBA" id="ARBA00022490"/>
    </source>
</evidence>
<keyword evidence="3 6" id="KW-0489">Methyltransferase</keyword>
<evidence type="ECO:0000256" key="4">
    <source>
        <dbReference type="ARBA" id="ARBA00022679"/>
    </source>
</evidence>
<evidence type="ECO:0000256" key="3">
    <source>
        <dbReference type="ARBA" id="ARBA00022603"/>
    </source>
</evidence>
<dbReference type="NCBIfam" id="TIGR00406">
    <property type="entry name" value="prmA"/>
    <property type="match status" value="1"/>
</dbReference>
<dbReference type="HAMAP" id="MF_00735">
    <property type="entry name" value="Methyltr_PrmA"/>
    <property type="match status" value="1"/>
</dbReference>
<dbReference type="PIRSF" id="PIRSF000401">
    <property type="entry name" value="RPL11_MTase"/>
    <property type="match status" value="1"/>
</dbReference>
<dbReference type="Pfam" id="PF06325">
    <property type="entry name" value="PrmA"/>
    <property type="match status" value="1"/>
</dbReference>
<dbReference type="PANTHER" id="PTHR43648:SF1">
    <property type="entry name" value="ELECTRON TRANSFER FLAVOPROTEIN BETA SUBUNIT LYSINE METHYLTRANSFERASE"/>
    <property type="match status" value="1"/>
</dbReference>
<evidence type="ECO:0000256" key="6">
    <source>
        <dbReference type="HAMAP-Rule" id="MF_00735"/>
    </source>
</evidence>
<dbReference type="SUPFAM" id="SSF53335">
    <property type="entry name" value="S-adenosyl-L-methionine-dependent methyltransferases"/>
    <property type="match status" value="1"/>
</dbReference>
<dbReference type="PANTHER" id="PTHR43648">
    <property type="entry name" value="ELECTRON TRANSFER FLAVOPROTEIN BETA SUBUNIT LYSINE METHYLTRANSFERASE"/>
    <property type="match status" value="1"/>
</dbReference>
<feature type="binding site" evidence="6">
    <location>
        <position position="254"/>
    </location>
    <ligand>
        <name>S-adenosyl-L-methionine</name>
        <dbReference type="ChEBI" id="CHEBI:59789"/>
    </ligand>
</feature>
<dbReference type="CDD" id="cd02440">
    <property type="entry name" value="AdoMet_MTases"/>
    <property type="match status" value="1"/>
</dbReference>
<dbReference type="AlphaFoldDB" id="A0A4R3JW72"/>
<evidence type="ECO:0000313" key="9">
    <source>
        <dbReference type="Proteomes" id="UP000295135"/>
    </source>
</evidence>
<keyword evidence="4 6" id="KW-0808">Transferase</keyword>
<proteinExistence type="inferred from homology"/>
<protein>
    <recommendedName>
        <fullName evidence="6">Ribosomal protein L11 methyltransferase</fullName>
        <shortName evidence="6">L11 Mtase</shortName>
        <ecNumber evidence="6">2.1.1.-</ecNumber>
    </recommendedName>
</protein>
<dbReference type="GO" id="GO:0005829">
    <property type="term" value="C:cytosol"/>
    <property type="evidence" value="ECO:0007669"/>
    <property type="project" value="TreeGrafter"/>
</dbReference>
<sequence length="318" mass="34253">MAWLSLKLPADADQAEAWSDALMAAGALSVSIEDRDAGTEAEQPQFGEPGLDEPKSWQRNWVEALLPAEADVPGLLAEAARAAKLALPADYQVEQIEEQDWVRLTQSQFEPIRISHRLWIVPSWHQAPDPQAISIELDPGLAFGTGSHPTTRLCLRWLEQAIRGGESVLDYGCGSGILAIAAAKLGAGRVVGVDIDPQAVTASRDNAERNKIEAMFCLADELPKLPDSLSPNPPPEGEGAIAEPKAIYDILVANILTNPLRALLPLLAARVRCGGRIALSGILEAQADEILAAYASAFDMRLWATEEGWVCLEGVKRC</sequence>
<comment type="subcellular location">
    <subcellularLocation>
        <location evidence="6">Cytoplasm</location>
    </subcellularLocation>
</comment>
<feature type="binding site" evidence="6">
    <location>
        <position position="194"/>
    </location>
    <ligand>
        <name>S-adenosyl-L-methionine</name>
        <dbReference type="ChEBI" id="CHEBI:59789"/>
    </ligand>
</feature>
<dbReference type="Gene3D" id="3.40.50.150">
    <property type="entry name" value="Vaccinia Virus protein VP39"/>
    <property type="match status" value="1"/>
</dbReference>
<keyword evidence="8" id="KW-0689">Ribosomal protein</keyword>
<keyword evidence="2 6" id="KW-0963">Cytoplasm</keyword>
<feature type="binding site" evidence="6">
    <location>
        <position position="151"/>
    </location>
    <ligand>
        <name>S-adenosyl-L-methionine</name>
        <dbReference type="ChEBI" id="CHEBI:59789"/>
    </ligand>
</feature>
<dbReference type="InterPro" id="IPR050078">
    <property type="entry name" value="Ribosomal_L11_MeTrfase_PrmA"/>
</dbReference>
<dbReference type="EMBL" id="SLZY01000010">
    <property type="protein sequence ID" value="TCS71301.1"/>
    <property type="molecule type" value="Genomic_DNA"/>
</dbReference>
<reference evidence="8 9" key="1">
    <citation type="submission" date="2019-03" db="EMBL/GenBank/DDBJ databases">
        <title>Genomic Encyclopedia of Type Strains, Phase IV (KMG-IV): sequencing the most valuable type-strain genomes for metagenomic binning, comparative biology and taxonomic classification.</title>
        <authorList>
            <person name="Goeker M."/>
        </authorList>
    </citation>
    <scope>NUCLEOTIDE SEQUENCE [LARGE SCALE GENOMIC DNA]</scope>
    <source>
        <strain evidence="8 9">DSM 103923</strain>
    </source>
</reference>
<dbReference type="Proteomes" id="UP000295135">
    <property type="component" value="Unassembled WGS sequence"/>
</dbReference>
<organism evidence="8 9">
    <name type="scientific">Sulfuritortus calidifontis</name>
    <dbReference type="NCBI Taxonomy" id="1914471"/>
    <lineage>
        <taxon>Bacteria</taxon>
        <taxon>Pseudomonadati</taxon>
        <taxon>Pseudomonadota</taxon>
        <taxon>Betaproteobacteria</taxon>
        <taxon>Nitrosomonadales</taxon>
        <taxon>Thiobacillaceae</taxon>
        <taxon>Sulfuritortus</taxon>
    </lineage>
</organism>